<sequence length="277" mass="31638">MVVTLRQELACVGKEMELCFLEPGKLFLTKLSESDRTIESLFQVSAENLHLETYTMKLLTITYKLKSSTVKPGVEEYVIMHYPAKQKLGERSVQGKLMGYQRGVYRIYVPATGKFHITRSMIQTVNWNGVAVFQDTNGIDNTEEEAAAGNNSDSELMEEDEKPVESGNLFDDLKLQAPEGRLDSLEFSDRELSLRASLQSDNNDLQPETSSLLSPIKSEESDSPSRLRRSDRKRQKPQRFADEHFNTVYANKVVFEPKSYNDVRNLPKHQAANWYEL</sequence>
<evidence type="ECO:0000313" key="3">
    <source>
        <dbReference type="EMBL" id="CAI5799428.1"/>
    </source>
</evidence>
<name>A0AA35LNI5_9SAUR</name>
<dbReference type="EMBL" id="OX395145">
    <property type="protein sequence ID" value="CAI5799428.1"/>
    <property type="molecule type" value="Genomic_DNA"/>
</dbReference>
<dbReference type="InterPro" id="IPR057670">
    <property type="entry name" value="SH3_retrovirus"/>
</dbReference>
<dbReference type="Pfam" id="PF25597">
    <property type="entry name" value="SH3_retrovirus"/>
    <property type="match status" value="1"/>
</dbReference>
<evidence type="ECO:0000313" key="4">
    <source>
        <dbReference type="Proteomes" id="UP001178461"/>
    </source>
</evidence>
<feature type="region of interest" description="Disordered" evidence="1">
    <location>
        <begin position="144"/>
        <end position="168"/>
    </location>
</feature>
<gene>
    <name evidence="3" type="ORF">PODLI_1B020828</name>
</gene>
<keyword evidence="4" id="KW-1185">Reference proteome</keyword>
<organism evidence="3 4">
    <name type="scientific">Podarcis lilfordi</name>
    <name type="common">Lilford's wall lizard</name>
    <dbReference type="NCBI Taxonomy" id="74358"/>
    <lineage>
        <taxon>Eukaryota</taxon>
        <taxon>Metazoa</taxon>
        <taxon>Chordata</taxon>
        <taxon>Craniata</taxon>
        <taxon>Vertebrata</taxon>
        <taxon>Euteleostomi</taxon>
        <taxon>Lepidosauria</taxon>
        <taxon>Squamata</taxon>
        <taxon>Bifurcata</taxon>
        <taxon>Unidentata</taxon>
        <taxon>Episquamata</taxon>
        <taxon>Laterata</taxon>
        <taxon>Lacertibaenia</taxon>
        <taxon>Lacertidae</taxon>
        <taxon>Podarcis</taxon>
    </lineage>
</organism>
<dbReference type="AlphaFoldDB" id="A0AA35LNI5"/>
<feature type="compositionally biased region" description="Polar residues" evidence="1">
    <location>
        <begin position="198"/>
        <end position="213"/>
    </location>
</feature>
<reference evidence="3" key="1">
    <citation type="submission" date="2022-12" db="EMBL/GenBank/DDBJ databases">
        <authorList>
            <person name="Alioto T."/>
            <person name="Alioto T."/>
            <person name="Gomez Garrido J."/>
        </authorList>
    </citation>
    <scope>NUCLEOTIDE SEQUENCE</scope>
</reference>
<evidence type="ECO:0000256" key="1">
    <source>
        <dbReference type="SAM" id="MobiDB-lite"/>
    </source>
</evidence>
<feature type="region of interest" description="Disordered" evidence="1">
    <location>
        <begin position="198"/>
        <end position="242"/>
    </location>
</feature>
<protein>
    <recommendedName>
        <fullName evidence="2">Retroviral polymerase SH3-like domain-containing protein</fullName>
    </recommendedName>
</protein>
<feature type="compositionally biased region" description="Basic residues" evidence="1">
    <location>
        <begin position="226"/>
        <end position="237"/>
    </location>
</feature>
<feature type="domain" description="Retroviral polymerase SH3-like" evidence="2">
    <location>
        <begin position="80"/>
        <end position="121"/>
    </location>
</feature>
<dbReference type="Proteomes" id="UP001178461">
    <property type="component" value="Chromosome W"/>
</dbReference>
<proteinExistence type="predicted"/>
<evidence type="ECO:0000259" key="2">
    <source>
        <dbReference type="Pfam" id="PF25597"/>
    </source>
</evidence>
<accession>A0AA35LNI5</accession>